<dbReference type="InterPro" id="IPR022123">
    <property type="entry name" value="DUF3658"/>
</dbReference>
<organism evidence="3 4">
    <name type="scientific">Bacillus salacetis</name>
    <dbReference type="NCBI Taxonomy" id="2315464"/>
    <lineage>
        <taxon>Bacteria</taxon>
        <taxon>Bacillati</taxon>
        <taxon>Bacillota</taxon>
        <taxon>Bacilli</taxon>
        <taxon>Bacillales</taxon>
        <taxon>Bacillaceae</taxon>
        <taxon>Bacillus</taxon>
    </lineage>
</organism>
<name>A0A3A1QZK6_9BACI</name>
<dbReference type="Proteomes" id="UP000265801">
    <property type="component" value="Unassembled WGS sequence"/>
</dbReference>
<dbReference type="AlphaFoldDB" id="A0A3A1QZK6"/>
<accession>A0A3A1QZK6</accession>
<keyword evidence="4" id="KW-1185">Reference proteome</keyword>
<dbReference type="Pfam" id="PF12395">
    <property type="entry name" value="DUF3658"/>
    <property type="match status" value="1"/>
</dbReference>
<feature type="domain" description="DUF3658" evidence="2">
    <location>
        <begin position="254"/>
        <end position="361"/>
    </location>
</feature>
<evidence type="ECO:0000313" key="4">
    <source>
        <dbReference type="Proteomes" id="UP000265801"/>
    </source>
</evidence>
<evidence type="ECO:0000313" key="3">
    <source>
        <dbReference type="EMBL" id="RIW34645.1"/>
    </source>
</evidence>
<dbReference type="EMBL" id="QXIR01000010">
    <property type="protein sequence ID" value="RIW34645.1"/>
    <property type="molecule type" value="Genomic_DNA"/>
</dbReference>
<evidence type="ECO:0000259" key="2">
    <source>
        <dbReference type="Pfam" id="PF12395"/>
    </source>
</evidence>
<gene>
    <name evidence="3" type="ORF">D3H55_09015</name>
</gene>
<reference evidence="3 4" key="1">
    <citation type="submission" date="2018-09" db="EMBL/GenBank/DDBJ databases">
        <title>Bacillus saliacetes sp. nov., isolated from Thai shrimp paste (Ka-pi).</title>
        <authorList>
            <person name="Daroonpunt R."/>
            <person name="Tanasupawat S."/>
            <person name="Yiamsombut S."/>
        </authorList>
    </citation>
    <scope>NUCLEOTIDE SEQUENCE [LARGE SCALE GENOMIC DNA]</scope>
    <source>
        <strain evidence="3 4">SKP7-4</strain>
    </source>
</reference>
<proteinExistence type="predicted"/>
<dbReference type="Pfam" id="PF08874">
    <property type="entry name" value="DUF1835"/>
    <property type="match status" value="1"/>
</dbReference>
<dbReference type="InterPro" id="IPR014973">
    <property type="entry name" value="DUF1835"/>
</dbReference>
<feature type="domain" description="DUF1835" evidence="1">
    <location>
        <begin position="93"/>
        <end position="216"/>
    </location>
</feature>
<comment type="caution">
    <text evidence="3">The sequence shown here is derived from an EMBL/GenBank/DDBJ whole genome shotgun (WGS) entry which is preliminary data.</text>
</comment>
<protein>
    <submittedName>
        <fullName evidence="3">DUF1835 domain-containing protein</fullName>
    </submittedName>
</protein>
<evidence type="ECO:0000259" key="1">
    <source>
        <dbReference type="Pfam" id="PF08874"/>
    </source>
</evidence>
<sequence length="369" mass="42991">MNLLSSLSAIYDRIMKKGAEDLINDLKRLVQRSSEEEAKTLLLNFMLHINMQEEADSYTEKELVQNLKKTYRNFVEYKEKQSKQPDKDFKAAHILSGPSSAGGFKLALEEISAEKTDKIIAFSDIFTYGPLTNLHEESGQRNRHEWLRNHINGDYEYEDSEIYLNEFKDVLEQVASVPPEWPITIWTGDNVHEQTLLRFVMFLLKDKENEILIINTTSLYKKLFDTKEYSYQLLHTGEISIDKWTKLYKKSKELQPSSVQEKETYIEGWKALGASTDLLRVWEGNSVKSVEEGYYDDYIIDCAKRIQDKKKGFMKSARLIGEIIGHLEDYVGDGFIEYRVRKLVLDGIFDIKGIPKGMRFYSIRTRQPD</sequence>